<dbReference type="AlphaFoldDB" id="A0A1Q3CC90"/>
<organism evidence="1 2">
    <name type="scientific">Cephalotus follicularis</name>
    <name type="common">Albany pitcher plant</name>
    <dbReference type="NCBI Taxonomy" id="3775"/>
    <lineage>
        <taxon>Eukaryota</taxon>
        <taxon>Viridiplantae</taxon>
        <taxon>Streptophyta</taxon>
        <taxon>Embryophyta</taxon>
        <taxon>Tracheophyta</taxon>
        <taxon>Spermatophyta</taxon>
        <taxon>Magnoliopsida</taxon>
        <taxon>eudicotyledons</taxon>
        <taxon>Gunneridae</taxon>
        <taxon>Pentapetalae</taxon>
        <taxon>rosids</taxon>
        <taxon>fabids</taxon>
        <taxon>Oxalidales</taxon>
        <taxon>Cephalotaceae</taxon>
        <taxon>Cephalotus</taxon>
    </lineage>
</organism>
<dbReference type="Proteomes" id="UP000187406">
    <property type="component" value="Unassembled WGS sequence"/>
</dbReference>
<dbReference type="PANTHER" id="PTHR31286:SF180">
    <property type="entry name" value="OS10G0362600 PROTEIN"/>
    <property type="match status" value="1"/>
</dbReference>
<comment type="caution">
    <text evidence="1">The sequence shown here is derived from an EMBL/GenBank/DDBJ whole genome shotgun (WGS) entry which is preliminary data.</text>
</comment>
<dbReference type="EMBL" id="BDDD01001670">
    <property type="protein sequence ID" value="GAV77738.1"/>
    <property type="molecule type" value="Genomic_DNA"/>
</dbReference>
<gene>
    <name evidence="1" type="ORF">CFOL_v3_21209</name>
</gene>
<dbReference type="PANTHER" id="PTHR31286">
    <property type="entry name" value="GLYCINE-RICH CELL WALL STRUCTURAL PROTEIN 1.8-LIKE"/>
    <property type="match status" value="1"/>
</dbReference>
<accession>A0A1Q3CC90</accession>
<feature type="non-terminal residue" evidence="1">
    <location>
        <position position="1"/>
    </location>
</feature>
<dbReference type="InterPro" id="IPR040256">
    <property type="entry name" value="At4g02000-like"/>
</dbReference>
<sequence length="176" mass="20030">ILDNGPWDVWGAHLALRLWERDTPPRQCSFTKVHVWVKLMNIPLELWTPSRLSHLASVLGKPMHMDSATGSRQIIHFARVCVEVEASNKFPSYIWARRSNGVVVDVKVEYSWKLVVCDHCKVFDHSTRAYPIQANTDQVSASSREKSKDVIVGVGETEGWVTRRSKGKEKMLSETT</sequence>
<name>A0A1Q3CC90_CEPFO</name>
<dbReference type="OrthoDB" id="1924068at2759"/>
<protein>
    <submittedName>
        <fullName evidence="1">DUF4283 domain-containing protein</fullName>
    </submittedName>
</protein>
<feature type="non-terminal residue" evidence="1">
    <location>
        <position position="176"/>
    </location>
</feature>
<proteinExistence type="predicted"/>
<reference evidence="2" key="1">
    <citation type="submission" date="2016-04" db="EMBL/GenBank/DDBJ databases">
        <title>Cephalotus genome sequencing.</title>
        <authorList>
            <person name="Fukushima K."/>
            <person name="Hasebe M."/>
            <person name="Fang X."/>
        </authorList>
    </citation>
    <scope>NUCLEOTIDE SEQUENCE [LARGE SCALE GENOMIC DNA]</scope>
    <source>
        <strain evidence="2">cv. St1</strain>
    </source>
</reference>
<keyword evidence="2" id="KW-1185">Reference proteome</keyword>
<evidence type="ECO:0000313" key="1">
    <source>
        <dbReference type="EMBL" id="GAV77738.1"/>
    </source>
</evidence>
<dbReference type="InParanoid" id="A0A1Q3CC90"/>
<evidence type="ECO:0000313" key="2">
    <source>
        <dbReference type="Proteomes" id="UP000187406"/>
    </source>
</evidence>